<dbReference type="EMBL" id="JACONZ010000003">
    <property type="protein sequence ID" value="MBC5581615.1"/>
    <property type="molecule type" value="Genomic_DNA"/>
</dbReference>
<dbReference type="FunFam" id="2.30.22.10:FF:000001">
    <property type="entry name" value="Protein GrpE"/>
    <property type="match status" value="1"/>
</dbReference>
<dbReference type="AlphaFoldDB" id="A0A923L142"/>
<evidence type="ECO:0000256" key="3">
    <source>
        <dbReference type="ARBA" id="ARBA00011738"/>
    </source>
</evidence>
<organism evidence="14 15">
    <name type="scientific">Anaerofilum hominis</name>
    <dbReference type="NCBI Taxonomy" id="2763016"/>
    <lineage>
        <taxon>Bacteria</taxon>
        <taxon>Bacillati</taxon>
        <taxon>Bacillota</taxon>
        <taxon>Clostridia</taxon>
        <taxon>Eubacteriales</taxon>
        <taxon>Oscillospiraceae</taxon>
        <taxon>Anaerofilum</taxon>
    </lineage>
</organism>
<dbReference type="InterPro" id="IPR000740">
    <property type="entry name" value="GrpE"/>
</dbReference>
<dbReference type="CDD" id="cd00446">
    <property type="entry name" value="GrpE"/>
    <property type="match status" value="1"/>
</dbReference>
<dbReference type="SUPFAM" id="SSF51064">
    <property type="entry name" value="Head domain of nucleotide exchange factor GrpE"/>
    <property type="match status" value="1"/>
</dbReference>
<evidence type="ECO:0000256" key="7">
    <source>
        <dbReference type="ARBA" id="ARBA00053401"/>
    </source>
</evidence>
<evidence type="ECO:0000256" key="5">
    <source>
        <dbReference type="ARBA" id="ARBA00023016"/>
    </source>
</evidence>
<gene>
    <name evidence="10" type="primary">grpE</name>
    <name evidence="14" type="ORF">H8S23_08860</name>
</gene>
<dbReference type="GO" id="GO:0006457">
    <property type="term" value="P:protein folding"/>
    <property type="evidence" value="ECO:0007669"/>
    <property type="project" value="InterPro"/>
</dbReference>
<keyword evidence="15" id="KW-1185">Reference proteome</keyword>
<feature type="compositionally biased region" description="Basic and acidic residues" evidence="13">
    <location>
        <begin position="40"/>
        <end position="57"/>
    </location>
</feature>
<dbReference type="HAMAP" id="MF_01151">
    <property type="entry name" value="GrpE"/>
    <property type="match status" value="1"/>
</dbReference>
<dbReference type="GO" id="GO:0051087">
    <property type="term" value="F:protein-folding chaperone binding"/>
    <property type="evidence" value="ECO:0007669"/>
    <property type="project" value="InterPro"/>
</dbReference>
<protein>
    <recommendedName>
        <fullName evidence="8 10">Protein GrpE</fullName>
    </recommendedName>
    <alternativeName>
        <fullName evidence="9 10">HSP-70 cofactor</fullName>
    </alternativeName>
</protein>
<feature type="compositionally biased region" description="Basic and acidic residues" evidence="13">
    <location>
        <begin position="1"/>
        <end position="10"/>
    </location>
</feature>
<evidence type="ECO:0000256" key="2">
    <source>
        <dbReference type="ARBA" id="ARBA00009054"/>
    </source>
</evidence>
<dbReference type="RefSeq" id="WP_186887988.1">
    <property type="nucleotide sequence ID" value="NZ_JACONZ010000003.1"/>
</dbReference>
<dbReference type="InterPro" id="IPR013805">
    <property type="entry name" value="GrpE_CC"/>
</dbReference>
<dbReference type="PRINTS" id="PR00773">
    <property type="entry name" value="GRPEPROTEIN"/>
</dbReference>
<dbReference type="InterPro" id="IPR009012">
    <property type="entry name" value="GrpE_head"/>
</dbReference>
<evidence type="ECO:0000313" key="15">
    <source>
        <dbReference type="Proteomes" id="UP000659630"/>
    </source>
</evidence>
<comment type="similarity">
    <text evidence="2 10 12">Belongs to the GrpE family.</text>
</comment>
<dbReference type="PANTHER" id="PTHR21237:SF23">
    <property type="entry name" value="GRPE PROTEIN HOMOLOG, MITOCHONDRIAL"/>
    <property type="match status" value="1"/>
</dbReference>
<evidence type="ECO:0000313" key="14">
    <source>
        <dbReference type="EMBL" id="MBC5581615.1"/>
    </source>
</evidence>
<comment type="subunit">
    <text evidence="3 10">Homodimer.</text>
</comment>
<dbReference type="Gene3D" id="2.30.22.10">
    <property type="entry name" value="Head domain of nucleotide exchange factor GrpE"/>
    <property type="match status" value="1"/>
</dbReference>
<dbReference type="GO" id="GO:0000774">
    <property type="term" value="F:adenyl-nucleotide exchange factor activity"/>
    <property type="evidence" value="ECO:0007669"/>
    <property type="project" value="InterPro"/>
</dbReference>
<evidence type="ECO:0000256" key="13">
    <source>
        <dbReference type="SAM" id="MobiDB-lite"/>
    </source>
</evidence>
<dbReference type="GO" id="GO:0042803">
    <property type="term" value="F:protein homodimerization activity"/>
    <property type="evidence" value="ECO:0007669"/>
    <property type="project" value="InterPro"/>
</dbReference>
<comment type="subcellular location">
    <subcellularLocation>
        <location evidence="1 10">Cytoplasm</location>
    </subcellularLocation>
</comment>
<dbReference type="GO" id="GO:0051082">
    <property type="term" value="F:unfolded protein binding"/>
    <property type="evidence" value="ECO:0007669"/>
    <property type="project" value="TreeGrafter"/>
</dbReference>
<dbReference type="GO" id="GO:0005737">
    <property type="term" value="C:cytoplasm"/>
    <property type="evidence" value="ECO:0007669"/>
    <property type="project" value="UniProtKB-SubCell"/>
</dbReference>
<dbReference type="SUPFAM" id="SSF58014">
    <property type="entry name" value="Coiled-coil domain of nucleotide exchange factor GrpE"/>
    <property type="match status" value="1"/>
</dbReference>
<dbReference type="Gene3D" id="3.90.20.20">
    <property type="match status" value="1"/>
</dbReference>
<dbReference type="PANTHER" id="PTHR21237">
    <property type="entry name" value="GRPE PROTEIN"/>
    <property type="match status" value="1"/>
</dbReference>
<evidence type="ECO:0000256" key="9">
    <source>
        <dbReference type="ARBA" id="ARBA00076414"/>
    </source>
</evidence>
<accession>A0A923L142</accession>
<evidence type="ECO:0000256" key="8">
    <source>
        <dbReference type="ARBA" id="ARBA00072274"/>
    </source>
</evidence>
<keyword evidence="5 10" id="KW-0346">Stress response</keyword>
<comment type="function">
    <text evidence="7 10 11">Participates actively in the response to hyperosmotic and heat shock by preventing the aggregation of stress-denatured proteins, in association with DnaK and GrpE. It is the nucleotide exchange factor for DnaK and may function as a thermosensor. Unfolded proteins bind initially to DnaJ; upon interaction with the DnaJ-bound protein, DnaK hydrolyzes its bound ATP, resulting in the formation of a stable complex. GrpE releases ADP from DnaK; ATP binding to DnaK triggers the release of the substrate protein, thus completing the reaction cycle. Several rounds of ATP-dependent interactions between DnaJ, DnaK and GrpE are required for fully efficient folding.</text>
</comment>
<name>A0A923L142_9FIRM</name>
<evidence type="ECO:0000256" key="6">
    <source>
        <dbReference type="ARBA" id="ARBA00023186"/>
    </source>
</evidence>
<dbReference type="PROSITE" id="PS01071">
    <property type="entry name" value="GRPE"/>
    <property type="match status" value="1"/>
</dbReference>
<evidence type="ECO:0000256" key="10">
    <source>
        <dbReference type="HAMAP-Rule" id="MF_01151"/>
    </source>
</evidence>
<dbReference type="Pfam" id="PF01025">
    <property type="entry name" value="GrpE"/>
    <property type="match status" value="1"/>
</dbReference>
<proteinExistence type="inferred from homology"/>
<evidence type="ECO:0000256" key="11">
    <source>
        <dbReference type="RuleBase" id="RU000639"/>
    </source>
</evidence>
<comment type="caution">
    <text evidence="14">The sequence shown here is derived from an EMBL/GenBank/DDBJ whole genome shotgun (WGS) entry which is preliminary data.</text>
</comment>
<keyword evidence="4 10" id="KW-0963">Cytoplasm</keyword>
<keyword evidence="6 10" id="KW-0143">Chaperone</keyword>
<evidence type="ECO:0000256" key="4">
    <source>
        <dbReference type="ARBA" id="ARBA00022490"/>
    </source>
</evidence>
<sequence>MEDEIKKENGCGEAPQAAPETDPAPRQEEAPAADGGPGCQEEKKEDRKKEKKERRAAAALEKELGAVKERLAGAEKELAGARETLMRTAAEYDNYRKRTAREKDATFNNGVTFAVTQLLPVVDTLEMAAAAPTEDENFKKGVEMTLTKCVEALGKLSIREIEALGKPFDPELHSAVMQDPATDEAPSGTVTRVLQKGYQLDGRVVRHATVAVAE</sequence>
<feature type="region of interest" description="Disordered" evidence="13">
    <location>
        <begin position="1"/>
        <end position="57"/>
    </location>
</feature>
<dbReference type="Proteomes" id="UP000659630">
    <property type="component" value="Unassembled WGS sequence"/>
</dbReference>
<evidence type="ECO:0000256" key="1">
    <source>
        <dbReference type="ARBA" id="ARBA00004496"/>
    </source>
</evidence>
<evidence type="ECO:0000256" key="12">
    <source>
        <dbReference type="RuleBase" id="RU004478"/>
    </source>
</evidence>
<reference evidence="14" key="1">
    <citation type="submission" date="2020-08" db="EMBL/GenBank/DDBJ databases">
        <title>Genome public.</title>
        <authorList>
            <person name="Liu C."/>
            <person name="Sun Q."/>
        </authorList>
    </citation>
    <scope>NUCLEOTIDE SEQUENCE</scope>
    <source>
        <strain evidence="14">BX8</strain>
    </source>
</reference>